<dbReference type="GO" id="GO:0008483">
    <property type="term" value="F:transaminase activity"/>
    <property type="evidence" value="ECO:0007669"/>
    <property type="project" value="UniProtKB-KW"/>
</dbReference>
<comment type="cofactor">
    <cofactor evidence="1">
        <name>pyridoxal 5'-phosphate</name>
        <dbReference type="ChEBI" id="CHEBI:597326"/>
    </cofactor>
</comment>
<accession>A0A9Q9B3B6</accession>
<keyword evidence="4" id="KW-0808">Transferase</keyword>
<name>A0A9Q9B3B6_9PEZI</name>
<evidence type="ECO:0000313" key="5">
    <source>
        <dbReference type="Proteomes" id="UP001056384"/>
    </source>
</evidence>
<dbReference type="Gene3D" id="3.90.1150.10">
    <property type="entry name" value="Aspartate Aminotransferase, domain 1"/>
    <property type="match status" value="1"/>
</dbReference>
<keyword evidence="2 3" id="KW-0663">Pyridoxal phosphate</keyword>
<evidence type="ECO:0000256" key="3">
    <source>
        <dbReference type="RuleBase" id="RU003560"/>
    </source>
</evidence>
<dbReference type="InterPro" id="IPR005814">
    <property type="entry name" value="Aminotrans_3"/>
</dbReference>
<evidence type="ECO:0000313" key="4">
    <source>
        <dbReference type="EMBL" id="USW57430.1"/>
    </source>
</evidence>
<dbReference type="SUPFAM" id="SSF53383">
    <property type="entry name" value="PLP-dependent transferases"/>
    <property type="match status" value="1"/>
</dbReference>
<dbReference type="EMBL" id="CP099426">
    <property type="protein sequence ID" value="USW57430.1"/>
    <property type="molecule type" value="Genomic_DNA"/>
</dbReference>
<organism evidence="4 5">
    <name type="scientific">Septoria linicola</name>
    <dbReference type="NCBI Taxonomy" id="215465"/>
    <lineage>
        <taxon>Eukaryota</taxon>
        <taxon>Fungi</taxon>
        <taxon>Dikarya</taxon>
        <taxon>Ascomycota</taxon>
        <taxon>Pezizomycotina</taxon>
        <taxon>Dothideomycetes</taxon>
        <taxon>Dothideomycetidae</taxon>
        <taxon>Mycosphaerellales</taxon>
        <taxon>Mycosphaerellaceae</taxon>
        <taxon>Septoria</taxon>
    </lineage>
</organism>
<evidence type="ECO:0000256" key="1">
    <source>
        <dbReference type="ARBA" id="ARBA00001933"/>
    </source>
</evidence>
<dbReference type="AlphaFoldDB" id="A0A9Q9B3B6"/>
<keyword evidence="4" id="KW-0032">Aminotransferase</keyword>
<dbReference type="Proteomes" id="UP001056384">
    <property type="component" value="Chromosome 9"/>
</dbReference>
<dbReference type="PANTHER" id="PTHR43713:SF3">
    <property type="entry name" value="GLUTAMATE-1-SEMIALDEHYDE 2,1-AMINOMUTASE 1, CHLOROPLASTIC-RELATED"/>
    <property type="match status" value="1"/>
</dbReference>
<dbReference type="PANTHER" id="PTHR43713">
    <property type="entry name" value="GLUTAMATE-1-SEMIALDEHYDE 2,1-AMINOMUTASE"/>
    <property type="match status" value="1"/>
</dbReference>
<dbReference type="InterPro" id="IPR015421">
    <property type="entry name" value="PyrdxlP-dep_Trfase_major"/>
</dbReference>
<keyword evidence="5" id="KW-1185">Reference proteome</keyword>
<dbReference type="InterPro" id="IPR015422">
    <property type="entry name" value="PyrdxlP-dep_Trfase_small"/>
</dbReference>
<evidence type="ECO:0000256" key="2">
    <source>
        <dbReference type="ARBA" id="ARBA00022898"/>
    </source>
</evidence>
<dbReference type="InterPro" id="IPR015424">
    <property type="entry name" value="PyrdxlP-dep_Trfase"/>
</dbReference>
<comment type="similarity">
    <text evidence="3">Belongs to the class-III pyridoxal-phosphate-dependent aminotransferase family.</text>
</comment>
<gene>
    <name evidence="4" type="ORF">Slin15195_G107490</name>
</gene>
<protein>
    <submittedName>
        <fullName evidence="4">Aminotransferase class-III, pyridoxal phosphate-dependent transferase, major</fullName>
    </submittedName>
</protein>
<dbReference type="Pfam" id="PF00202">
    <property type="entry name" value="Aminotran_3"/>
    <property type="match status" value="1"/>
</dbReference>
<proteinExistence type="inferred from homology"/>
<sequence length="314" mass="33775">MERIRFTNSGTESTLMALAAAKVYTGKSKILVFSGAYHGGAFSFKDGVSSAVNAPHEYLIATYNDIESVKKLVDANASDLAAILLEPMLGSGGAIPADADFLHQLKSLASNVGALLIFDEVMTSRRHSGGGIQSELSSNCRPDMTTLGKYIGGGMSFGAFGGRCEIMDLFDPRKPGGLAHAGTFNNNVLTMAAGRAGLEQVFTPQRAQVLHQTGEKLRKQLNSVARGTLLKVTGCGSIMCFHFTKTDVERIRSSADVADADAKLSSLLHLFLLQEGFYIARRGFLSLSLAVPETCLHDFVQVIRNFVEQYRAVL</sequence>
<dbReference type="Gene3D" id="3.40.640.10">
    <property type="entry name" value="Type I PLP-dependent aspartate aminotransferase-like (Major domain)"/>
    <property type="match status" value="1"/>
</dbReference>
<reference evidence="4" key="1">
    <citation type="submission" date="2022-06" db="EMBL/GenBank/DDBJ databases">
        <title>Complete genome sequences of two strains of the flax pathogen Septoria linicola.</title>
        <authorList>
            <person name="Lapalu N."/>
            <person name="Simon A."/>
            <person name="Demenou B."/>
            <person name="Paumier D."/>
            <person name="Guillot M.-P."/>
            <person name="Gout L."/>
            <person name="Valade R."/>
        </authorList>
    </citation>
    <scope>NUCLEOTIDE SEQUENCE</scope>
    <source>
        <strain evidence="4">SE15195</strain>
    </source>
</reference>
<dbReference type="GO" id="GO:0030170">
    <property type="term" value="F:pyridoxal phosphate binding"/>
    <property type="evidence" value="ECO:0007669"/>
    <property type="project" value="InterPro"/>
</dbReference>